<organism evidence="6 7">
    <name type="scientific">Anaeramoeba ignava</name>
    <name type="common">Anaerobic marine amoeba</name>
    <dbReference type="NCBI Taxonomy" id="1746090"/>
    <lineage>
        <taxon>Eukaryota</taxon>
        <taxon>Metamonada</taxon>
        <taxon>Anaeramoebidae</taxon>
        <taxon>Anaeramoeba</taxon>
    </lineage>
</organism>
<dbReference type="InterPro" id="IPR000357">
    <property type="entry name" value="HEAT"/>
</dbReference>
<evidence type="ECO:0000256" key="4">
    <source>
        <dbReference type="SAM" id="MobiDB-lite"/>
    </source>
</evidence>
<sequence>MNYQDKLFFFQEHHKPQTIPLNYLQKTDWRIKTRIKTTHGLICYCLNIGINPPDVDKPDNCSILQCWIDPFLKSQNQAIEDIEKTLEKQYKQWQPRKKKEKEIKYIILAPCRGEEELPTNPKFPADLFTSCLTTPMKIALNWHFYSKMGANILLKNIDNDMINKIPGKFSDRKSALGELNWIFTSITDTIAWDILPHKLFHKLYRQDILVASLFRNYLLAERILHTMNCTTFTYPQIPSTWNHPLWKTWDFSVDFCISQLPLFMINPKYQFQQNTFFKDQLTAFEIWLNSGTKIKSGIIHLPIILQFLLSQADRKRALFLLARFLDLGDWAIYQSLDVGIFPYVLTLLQSSNPDLKNLLIFIWAKIICFDELPKELVKDKRCLLYFIDTLSSFSAETTNSILSGFILSKIQNNNSSGKRECLSANLLQICLSKLESNDGLIRKWMCLCLSKLWEDYDEAKETGFREAAADKLIQLLNDSSPEVRASSIYALSTFIGNSSQNEEQKNAILSMSVSLLVALHDGSSIVRKELLIVLTQLICSHENKIRKIVGYNYKEKKESPQNSRNYDHESTVFSLWWDSLTQLCNDPFTEIQDLASNFTLRLKVYWKKQEIQKRSFFSDGEAEYSDDLNMESNIETTTIMLPLKNRTRRKSKSRGENDIWKDDKDDEDDDSLYPNKNIKSISQSYTRGNLRRYNSSSSLLPNKPRGRVKSSIREKKINTSLKTSPRKFKEIEKNNEKDNEKESITDTSFFAENMKKTKSFNINQPINGKSPKPQKGKSPLQKNILENHLQGYDSDPEIGYNSEKESTIEPLVSNFYEWNCQYFKEPFMEITKNHNTFNYLNGKNINRSNLSHFPIQSSLSNYQKLSNTNITITQETNEEKKQEKRTIYSDELKELILEKTKKYLIENSENVKDKSIKFNEQKCVIDISSEKVNQVRFHPFQYVLFSSDNKGIISIWNWEKSIPNIITKFNNKNDEGTEITYMKLINEDVEENPLIMIGDSQGVMKIWGDYSLKETNFEPRLITGWKTFPQFDVLPKRSGNCIYDFNKYDGYVFVTTGTRKIKIWDICKELEFATIPTHCEHSIKSLCSDQSNPNLLYSGSNTGAVFIYDIRSKLSLVHSFQDHNSRVINVYKQREDLQYLVSGSVQGEIVVRDLSLQQSPISKFTASNPMTAFDIHDCFPLVISGSSNHLATAFDFGGESLNRIGYLDSFVIPKTGLINNISFHPYYLKVAISADSLIYIYGANKTNKK</sequence>
<feature type="compositionally biased region" description="Low complexity" evidence="4">
    <location>
        <begin position="687"/>
        <end position="702"/>
    </location>
</feature>
<dbReference type="GO" id="GO:0031929">
    <property type="term" value="P:TOR signaling"/>
    <property type="evidence" value="ECO:0007669"/>
    <property type="project" value="InterPro"/>
</dbReference>
<dbReference type="EMBL" id="JAPDFW010000063">
    <property type="protein sequence ID" value="KAJ5076154.1"/>
    <property type="molecule type" value="Genomic_DNA"/>
</dbReference>
<dbReference type="InterPro" id="IPR029347">
    <property type="entry name" value="Raptor_N"/>
</dbReference>
<dbReference type="GO" id="GO:0031931">
    <property type="term" value="C:TORC1 complex"/>
    <property type="evidence" value="ECO:0007669"/>
    <property type="project" value="InterPro"/>
</dbReference>
<feature type="compositionally biased region" description="Low complexity" evidence="4">
    <location>
        <begin position="768"/>
        <end position="779"/>
    </location>
</feature>
<feature type="region of interest" description="Disordered" evidence="4">
    <location>
        <begin position="760"/>
        <end position="779"/>
    </location>
</feature>
<comment type="caution">
    <text evidence="6">The sequence shown here is derived from an EMBL/GenBank/DDBJ whole genome shotgun (WGS) entry which is preliminary data.</text>
</comment>
<dbReference type="PRINTS" id="PR01547">
    <property type="entry name" value="YEAST176DUF"/>
</dbReference>
<protein>
    <submittedName>
        <fullName evidence="6">Regulatory-associated protein of mtor</fullName>
    </submittedName>
</protein>
<dbReference type="SMART" id="SM01302">
    <property type="entry name" value="Raptor_N"/>
    <property type="match status" value="1"/>
</dbReference>
<gene>
    <name evidence="6" type="ORF">M0811_07018</name>
</gene>
<dbReference type="SMART" id="SM00320">
    <property type="entry name" value="WD40"/>
    <property type="match status" value="5"/>
</dbReference>
<dbReference type="Pfam" id="PF02985">
    <property type="entry name" value="HEAT"/>
    <property type="match status" value="1"/>
</dbReference>
<keyword evidence="3" id="KW-0677">Repeat</keyword>
<dbReference type="Gene3D" id="1.25.10.10">
    <property type="entry name" value="Leucine-rich Repeat Variant"/>
    <property type="match status" value="1"/>
</dbReference>
<dbReference type="InterPro" id="IPR016024">
    <property type="entry name" value="ARM-type_fold"/>
</dbReference>
<dbReference type="SUPFAM" id="SSF48371">
    <property type="entry name" value="ARM repeat"/>
    <property type="match status" value="1"/>
</dbReference>
<dbReference type="InterPro" id="IPR036322">
    <property type="entry name" value="WD40_repeat_dom_sf"/>
</dbReference>
<reference evidence="6" key="1">
    <citation type="submission" date="2022-10" db="EMBL/GenBank/DDBJ databases">
        <title>Novel sulphate-reducing endosymbionts in the free-living metamonad Anaeramoeba.</title>
        <authorList>
            <person name="Jerlstrom-Hultqvist J."/>
            <person name="Cepicka I."/>
            <person name="Gallot-Lavallee L."/>
            <person name="Salas-Leiva D."/>
            <person name="Curtis B.A."/>
            <person name="Zahonova K."/>
            <person name="Pipaliya S."/>
            <person name="Dacks J."/>
            <person name="Roger A.J."/>
        </authorList>
    </citation>
    <scope>NUCLEOTIDE SEQUENCE</scope>
    <source>
        <strain evidence="6">BMAN</strain>
    </source>
</reference>
<dbReference type="Proteomes" id="UP001149090">
    <property type="component" value="Unassembled WGS sequence"/>
</dbReference>
<dbReference type="GO" id="GO:0010506">
    <property type="term" value="P:regulation of autophagy"/>
    <property type="evidence" value="ECO:0007669"/>
    <property type="project" value="TreeGrafter"/>
</dbReference>
<evidence type="ECO:0000313" key="7">
    <source>
        <dbReference type="Proteomes" id="UP001149090"/>
    </source>
</evidence>
<dbReference type="PANTHER" id="PTHR12848:SF16">
    <property type="entry name" value="REGULATORY-ASSOCIATED PROTEIN OF MTOR"/>
    <property type="match status" value="1"/>
</dbReference>
<dbReference type="GO" id="GO:0071230">
    <property type="term" value="P:cellular response to amino acid stimulus"/>
    <property type="evidence" value="ECO:0007669"/>
    <property type="project" value="TreeGrafter"/>
</dbReference>
<accession>A0A9Q0REX0</accession>
<dbReference type="Gene3D" id="2.130.10.10">
    <property type="entry name" value="YVTN repeat-like/Quinoprotein amine dehydrogenase"/>
    <property type="match status" value="1"/>
</dbReference>
<evidence type="ECO:0000259" key="5">
    <source>
        <dbReference type="SMART" id="SM01302"/>
    </source>
</evidence>
<dbReference type="GO" id="GO:0009267">
    <property type="term" value="P:cellular response to starvation"/>
    <property type="evidence" value="ECO:0007669"/>
    <property type="project" value="TreeGrafter"/>
</dbReference>
<comment type="similarity">
    <text evidence="1">Belongs to the WD repeat RAPTOR family.</text>
</comment>
<dbReference type="PANTHER" id="PTHR12848">
    <property type="entry name" value="REGULATORY-ASSOCIATED PROTEIN OF MTOR"/>
    <property type="match status" value="1"/>
</dbReference>
<feature type="compositionally biased region" description="Polar residues" evidence="4">
    <location>
        <begin position="677"/>
        <end position="686"/>
    </location>
</feature>
<name>A0A9Q0REX0_ANAIG</name>
<dbReference type="GO" id="GO:0030307">
    <property type="term" value="P:positive regulation of cell growth"/>
    <property type="evidence" value="ECO:0007669"/>
    <property type="project" value="TreeGrafter"/>
</dbReference>
<evidence type="ECO:0000313" key="6">
    <source>
        <dbReference type="EMBL" id="KAJ5076154.1"/>
    </source>
</evidence>
<dbReference type="AlphaFoldDB" id="A0A9Q0REX0"/>
<evidence type="ECO:0000256" key="2">
    <source>
        <dbReference type="ARBA" id="ARBA00022574"/>
    </source>
</evidence>
<dbReference type="InterPro" id="IPR001680">
    <property type="entry name" value="WD40_rpt"/>
</dbReference>
<evidence type="ECO:0000256" key="1">
    <source>
        <dbReference type="ARBA" id="ARBA00009257"/>
    </source>
</evidence>
<feature type="region of interest" description="Disordered" evidence="4">
    <location>
        <begin position="645"/>
        <end position="743"/>
    </location>
</feature>
<dbReference type="GO" id="GO:0005737">
    <property type="term" value="C:cytoplasm"/>
    <property type="evidence" value="ECO:0007669"/>
    <property type="project" value="TreeGrafter"/>
</dbReference>
<feature type="compositionally biased region" description="Basic and acidic residues" evidence="4">
    <location>
        <begin position="727"/>
        <end position="743"/>
    </location>
</feature>
<dbReference type="SUPFAM" id="SSF50978">
    <property type="entry name" value="WD40 repeat-like"/>
    <property type="match status" value="1"/>
</dbReference>
<evidence type="ECO:0000256" key="3">
    <source>
        <dbReference type="ARBA" id="ARBA00022737"/>
    </source>
</evidence>
<dbReference type="Pfam" id="PF14538">
    <property type="entry name" value="Raptor_N"/>
    <property type="match status" value="1"/>
</dbReference>
<proteinExistence type="inferred from homology"/>
<keyword evidence="7" id="KW-1185">Reference proteome</keyword>
<dbReference type="OrthoDB" id="10262360at2759"/>
<feature type="compositionally biased region" description="Basic and acidic residues" evidence="4">
    <location>
        <begin position="653"/>
        <end position="663"/>
    </location>
</feature>
<dbReference type="InterPro" id="IPR004083">
    <property type="entry name" value="Raptor"/>
</dbReference>
<dbReference type="InterPro" id="IPR011989">
    <property type="entry name" value="ARM-like"/>
</dbReference>
<dbReference type="InterPro" id="IPR015943">
    <property type="entry name" value="WD40/YVTN_repeat-like_dom_sf"/>
</dbReference>
<feature type="domain" description="Raptor N-terminal CASPase-like" evidence="5">
    <location>
        <begin position="34"/>
        <end position="158"/>
    </location>
</feature>
<dbReference type="GO" id="GO:0030674">
    <property type="term" value="F:protein-macromolecule adaptor activity"/>
    <property type="evidence" value="ECO:0007669"/>
    <property type="project" value="TreeGrafter"/>
</dbReference>
<keyword evidence="2" id="KW-0853">WD repeat</keyword>